<evidence type="ECO:0000256" key="3">
    <source>
        <dbReference type="ARBA" id="ARBA00022475"/>
    </source>
</evidence>
<dbReference type="GO" id="GO:0016298">
    <property type="term" value="F:lipase activity"/>
    <property type="evidence" value="ECO:0007669"/>
    <property type="project" value="TreeGrafter"/>
</dbReference>
<dbReference type="PANTHER" id="PTHR45792:SF8">
    <property type="entry name" value="DIACYLGLYCEROL LIPASE-ALPHA"/>
    <property type="match status" value="1"/>
</dbReference>
<dbReference type="GO" id="GO:0005886">
    <property type="term" value="C:plasma membrane"/>
    <property type="evidence" value="ECO:0007669"/>
    <property type="project" value="UniProtKB-SubCell"/>
</dbReference>
<evidence type="ECO:0000256" key="14">
    <source>
        <dbReference type="ARBA" id="ARBA00026104"/>
    </source>
</evidence>
<dbReference type="InterPro" id="IPR029058">
    <property type="entry name" value="AB_hydrolase_fold"/>
</dbReference>
<evidence type="ECO:0000313" key="17">
    <source>
        <dbReference type="Proteomes" id="UP001054837"/>
    </source>
</evidence>
<keyword evidence="4" id="KW-0597">Phosphoprotein</keyword>
<evidence type="ECO:0000259" key="15">
    <source>
        <dbReference type="Pfam" id="PF01764"/>
    </source>
</evidence>
<evidence type="ECO:0000256" key="11">
    <source>
        <dbReference type="ARBA" id="ARBA00023098"/>
    </source>
</evidence>
<evidence type="ECO:0000256" key="12">
    <source>
        <dbReference type="ARBA" id="ARBA00023136"/>
    </source>
</evidence>
<keyword evidence="5" id="KW-0812">Transmembrane</keyword>
<dbReference type="Proteomes" id="UP001054837">
    <property type="component" value="Unassembled WGS sequence"/>
</dbReference>
<comment type="catalytic activity">
    <reaction evidence="13">
        <text>a 1,2-diacyl-sn-glycerol + H2O = a 2-acylglycerol + a fatty acid + H(+)</text>
        <dbReference type="Rhea" id="RHEA:33275"/>
        <dbReference type="ChEBI" id="CHEBI:15377"/>
        <dbReference type="ChEBI" id="CHEBI:15378"/>
        <dbReference type="ChEBI" id="CHEBI:17389"/>
        <dbReference type="ChEBI" id="CHEBI:17815"/>
        <dbReference type="ChEBI" id="CHEBI:28868"/>
        <dbReference type="EC" id="3.1.1.116"/>
    </reaction>
    <physiologicalReaction direction="left-to-right" evidence="13">
        <dbReference type="Rhea" id="RHEA:33276"/>
    </physiologicalReaction>
</comment>
<dbReference type="Gene3D" id="3.40.50.1820">
    <property type="entry name" value="alpha/beta hydrolase"/>
    <property type="match status" value="1"/>
</dbReference>
<keyword evidence="8" id="KW-0106">Calcium</keyword>
<organism evidence="16 17">
    <name type="scientific">Caerostris darwini</name>
    <dbReference type="NCBI Taxonomy" id="1538125"/>
    <lineage>
        <taxon>Eukaryota</taxon>
        <taxon>Metazoa</taxon>
        <taxon>Ecdysozoa</taxon>
        <taxon>Arthropoda</taxon>
        <taxon>Chelicerata</taxon>
        <taxon>Arachnida</taxon>
        <taxon>Araneae</taxon>
        <taxon>Araneomorphae</taxon>
        <taxon>Entelegynae</taxon>
        <taxon>Araneoidea</taxon>
        <taxon>Araneidae</taxon>
        <taxon>Caerostris</taxon>
    </lineage>
</organism>
<evidence type="ECO:0000256" key="2">
    <source>
        <dbReference type="ARBA" id="ARBA00004651"/>
    </source>
</evidence>
<gene>
    <name evidence="16" type="primary">DAGLB</name>
    <name evidence="16" type="ORF">CDAR_68201</name>
</gene>
<name>A0AAV4SHE2_9ARAC</name>
<evidence type="ECO:0000313" key="16">
    <source>
        <dbReference type="EMBL" id="GIY32774.1"/>
    </source>
</evidence>
<dbReference type="GO" id="GO:0019369">
    <property type="term" value="P:arachidonate metabolic process"/>
    <property type="evidence" value="ECO:0007669"/>
    <property type="project" value="TreeGrafter"/>
</dbReference>
<protein>
    <recommendedName>
        <fullName evidence="14">sn-1-specific diacylglycerol lipase</fullName>
        <ecNumber evidence="14">3.1.1.116</ecNumber>
    </recommendedName>
</protein>
<sequence>TPCSVPVVHVLNRGSEASYSNGSGTPGPPFQPNFEIQDLDLVMSDVVAGLLVYRQKCFIVYEYEEIALAQAPSIASEDGASLEQFPPLSFPPWMNLQLANKYLNLGLGVLGWPWVLYRNFTCGCCLLFKKIRCCFLCRKRFNIVDGDNCCGCNLAGLQVTTGIKFEDLVLINFADKVFDVPFFVTYDHETKALLVVARGTLSTDDILTDVTATFATMDDPGCPPGILCHQGMLIASREIKRKLESKHIFEDAFLEYPDYELVITGHSLGASVAAILAMLYKEKYPDIRCFSFGPPPVFNESALKYTYENIFTVIYGNDAVCYLNYENIKQMVVEMVRGLEDCNLPKHKVFMTNQSTIDVESNLCASEIFPKRQGATSMPNEGPNDADCVNREREGNISSFSTENLYKLKINTAFNYKPLLLRPKYIKDHFPQFTQKALNVLGTSSVLTESDVLSLPAQKV</sequence>
<evidence type="ECO:0000256" key="5">
    <source>
        <dbReference type="ARBA" id="ARBA00022692"/>
    </source>
</evidence>
<evidence type="ECO:0000256" key="7">
    <source>
        <dbReference type="ARBA" id="ARBA00022801"/>
    </source>
</evidence>
<evidence type="ECO:0000256" key="8">
    <source>
        <dbReference type="ARBA" id="ARBA00022837"/>
    </source>
</evidence>
<dbReference type="EMBL" id="BPLQ01007853">
    <property type="protein sequence ID" value="GIY32774.1"/>
    <property type="molecule type" value="Genomic_DNA"/>
</dbReference>
<keyword evidence="7" id="KW-0378">Hydrolase</keyword>
<dbReference type="AlphaFoldDB" id="A0AAV4SHE2"/>
<evidence type="ECO:0000256" key="6">
    <source>
        <dbReference type="ARBA" id="ARBA00022723"/>
    </source>
</evidence>
<dbReference type="GO" id="GO:0046872">
    <property type="term" value="F:metal ion binding"/>
    <property type="evidence" value="ECO:0007669"/>
    <property type="project" value="UniProtKB-KW"/>
</dbReference>
<evidence type="ECO:0000256" key="13">
    <source>
        <dbReference type="ARBA" id="ARBA00024531"/>
    </source>
</evidence>
<keyword evidence="10" id="KW-1133">Transmembrane helix</keyword>
<keyword evidence="3" id="KW-1003">Cell membrane</keyword>
<dbReference type="PANTHER" id="PTHR45792">
    <property type="entry name" value="DIACYLGLYCEROL LIPASE HOMOLOG-RELATED"/>
    <property type="match status" value="1"/>
</dbReference>
<dbReference type="CDD" id="cd00519">
    <property type="entry name" value="Lipase_3"/>
    <property type="match status" value="1"/>
</dbReference>
<dbReference type="SUPFAM" id="SSF53474">
    <property type="entry name" value="alpha/beta-Hydrolases"/>
    <property type="match status" value="1"/>
</dbReference>
<evidence type="ECO:0000256" key="4">
    <source>
        <dbReference type="ARBA" id="ARBA00022553"/>
    </source>
</evidence>
<keyword evidence="9" id="KW-0442">Lipid degradation</keyword>
<comment type="subcellular location">
    <subcellularLocation>
        <location evidence="2">Cell membrane</location>
        <topology evidence="2">Multi-pass membrane protein</topology>
    </subcellularLocation>
</comment>
<dbReference type="InterPro" id="IPR052214">
    <property type="entry name" value="DAG_Lipase-Related"/>
</dbReference>
<dbReference type="GO" id="GO:0046340">
    <property type="term" value="P:diacylglycerol catabolic process"/>
    <property type="evidence" value="ECO:0007669"/>
    <property type="project" value="TreeGrafter"/>
</dbReference>
<keyword evidence="6" id="KW-0479">Metal-binding</keyword>
<dbReference type="EC" id="3.1.1.116" evidence="14"/>
<evidence type="ECO:0000256" key="9">
    <source>
        <dbReference type="ARBA" id="ARBA00022963"/>
    </source>
</evidence>
<accession>A0AAV4SHE2</accession>
<keyword evidence="12" id="KW-0472">Membrane</keyword>
<proteinExistence type="predicted"/>
<dbReference type="Pfam" id="PF01764">
    <property type="entry name" value="Lipase_3"/>
    <property type="match status" value="1"/>
</dbReference>
<evidence type="ECO:0000256" key="1">
    <source>
        <dbReference type="ARBA" id="ARBA00001913"/>
    </source>
</evidence>
<evidence type="ECO:0000256" key="10">
    <source>
        <dbReference type="ARBA" id="ARBA00022989"/>
    </source>
</evidence>
<reference evidence="16 17" key="1">
    <citation type="submission" date="2021-06" db="EMBL/GenBank/DDBJ databases">
        <title>Caerostris darwini draft genome.</title>
        <authorList>
            <person name="Kono N."/>
            <person name="Arakawa K."/>
        </authorList>
    </citation>
    <scope>NUCLEOTIDE SEQUENCE [LARGE SCALE GENOMIC DNA]</scope>
</reference>
<keyword evidence="11" id="KW-0443">Lipid metabolism</keyword>
<keyword evidence="17" id="KW-1185">Reference proteome</keyword>
<feature type="domain" description="Fungal lipase-type" evidence="15">
    <location>
        <begin position="195"/>
        <end position="322"/>
    </location>
</feature>
<comment type="caution">
    <text evidence="16">The sequence shown here is derived from an EMBL/GenBank/DDBJ whole genome shotgun (WGS) entry which is preliminary data.</text>
</comment>
<feature type="non-terminal residue" evidence="16">
    <location>
        <position position="1"/>
    </location>
</feature>
<dbReference type="InterPro" id="IPR002921">
    <property type="entry name" value="Fungal_lipase-type"/>
</dbReference>
<comment type="cofactor">
    <cofactor evidence="1">
        <name>Ca(2+)</name>
        <dbReference type="ChEBI" id="CHEBI:29108"/>
    </cofactor>
</comment>